<comment type="caution">
    <text evidence="2">The sequence shown here is derived from an EMBL/GenBank/DDBJ whole genome shotgun (WGS) entry which is preliminary data.</text>
</comment>
<reference evidence="2" key="1">
    <citation type="journal article" date="2019" name="Plant J.">
        <title>Chlorella vulgaris genome assembly and annotation reveals the molecular basis for metabolic acclimation to high light conditions.</title>
        <authorList>
            <person name="Cecchin M."/>
            <person name="Marcolungo L."/>
            <person name="Rossato M."/>
            <person name="Girolomoni L."/>
            <person name="Cosentino E."/>
            <person name="Cuine S."/>
            <person name="Li-Beisson Y."/>
            <person name="Delledonne M."/>
            <person name="Ballottari M."/>
        </authorList>
    </citation>
    <scope>NUCLEOTIDE SEQUENCE</scope>
    <source>
        <strain evidence="2">211/11P</strain>
    </source>
</reference>
<keyword evidence="1" id="KW-0472">Membrane</keyword>
<gene>
    <name evidence="2" type="ORF">D9Q98_006120</name>
</gene>
<keyword evidence="1" id="KW-0812">Transmembrane</keyword>
<sequence>MPPKNQDNRLRLFTAIPCAACAAMMLSVVPLVCLPGAGLGAAWWQGSTQAGTDAPPAAASRFFVLAVVAGLEPAMLNIFLQSWHRFSPHTRIVLWVEEGTTLDDHGLPVEVIRFSQTTDNNLVKLQRYALYKSFLEELLRQVYTGGVVLADARDVFIQSDPWQDLTIRKLVRQRCSFSTANADWRWLAWLRDALLFSLEGRPEDGEGKPIRDSVANHRWIDICFGKATLKNVSNLPISCSGVTVGGIGAVAAYVYQLLHVAFHIAKRGSRFSGGSDQGVHNDMLHVLGPSGQLDFTYHVLKNWDSPVFTAGHGWPHHLDSFGVYRRGDGSGTEGNQMLPPPIVHQYDKRGGGITLLMRAMYPVLTEEYRVLGPERGDEAPPLSAWLAACRFC</sequence>
<organism evidence="2 3">
    <name type="scientific">Chlorella vulgaris</name>
    <name type="common">Green alga</name>
    <dbReference type="NCBI Taxonomy" id="3077"/>
    <lineage>
        <taxon>Eukaryota</taxon>
        <taxon>Viridiplantae</taxon>
        <taxon>Chlorophyta</taxon>
        <taxon>core chlorophytes</taxon>
        <taxon>Trebouxiophyceae</taxon>
        <taxon>Chlorellales</taxon>
        <taxon>Chlorellaceae</taxon>
        <taxon>Chlorella clade</taxon>
        <taxon>Chlorella</taxon>
    </lineage>
</organism>
<keyword evidence="3" id="KW-1185">Reference proteome</keyword>
<dbReference type="Proteomes" id="UP001055712">
    <property type="component" value="Unassembled WGS sequence"/>
</dbReference>
<accession>A0A9D4TWY4</accession>
<protein>
    <submittedName>
        <fullName evidence="2">Uncharacterized protein</fullName>
    </submittedName>
</protein>
<dbReference type="AlphaFoldDB" id="A0A9D4TWY4"/>
<evidence type="ECO:0000256" key="1">
    <source>
        <dbReference type="SAM" id="Phobius"/>
    </source>
</evidence>
<dbReference type="EMBL" id="SIDB01000002">
    <property type="protein sequence ID" value="KAI3436705.1"/>
    <property type="molecule type" value="Genomic_DNA"/>
</dbReference>
<proteinExistence type="predicted"/>
<name>A0A9D4TWY4_CHLVU</name>
<keyword evidence="1" id="KW-1133">Transmembrane helix</keyword>
<feature type="transmembrane region" description="Helical" evidence="1">
    <location>
        <begin position="58"/>
        <end position="80"/>
    </location>
</feature>
<evidence type="ECO:0000313" key="2">
    <source>
        <dbReference type="EMBL" id="KAI3436705.1"/>
    </source>
</evidence>
<evidence type="ECO:0000313" key="3">
    <source>
        <dbReference type="Proteomes" id="UP001055712"/>
    </source>
</evidence>
<reference evidence="2" key="2">
    <citation type="submission" date="2020-11" db="EMBL/GenBank/DDBJ databases">
        <authorList>
            <person name="Cecchin M."/>
            <person name="Marcolungo L."/>
            <person name="Rossato M."/>
            <person name="Girolomoni L."/>
            <person name="Cosentino E."/>
            <person name="Cuine S."/>
            <person name="Li-Beisson Y."/>
            <person name="Delledonne M."/>
            <person name="Ballottari M."/>
        </authorList>
    </citation>
    <scope>NUCLEOTIDE SEQUENCE</scope>
    <source>
        <strain evidence="2">211/11P</strain>
        <tissue evidence="2">Whole cell</tissue>
    </source>
</reference>
<feature type="transmembrane region" description="Helical" evidence="1">
    <location>
        <begin position="12"/>
        <end position="38"/>
    </location>
</feature>